<comment type="caution">
    <text evidence="2">The sequence shown here is derived from an EMBL/GenBank/DDBJ whole genome shotgun (WGS) entry which is preliminary data.</text>
</comment>
<feature type="domain" description="Acyclic terpene utilisation N-terminal" evidence="1">
    <location>
        <begin position="81"/>
        <end position="212"/>
    </location>
</feature>
<name>A0ABT1NHI3_9FIRM</name>
<proteinExistence type="predicted"/>
<gene>
    <name evidence="2" type="ORF">LJD61_08585</name>
</gene>
<keyword evidence="3" id="KW-1185">Reference proteome</keyword>
<organism evidence="2 3">
    <name type="scientific">Lutispora saccharofermentans</name>
    <dbReference type="NCBI Taxonomy" id="3024236"/>
    <lineage>
        <taxon>Bacteria</taxon>
        <taxon>Bacillati</taxon>
        <taxon>Bacillota</taxon>
        <taxon>Clostridia</taxon>
        <taxon>Lutisporales</taxon>
        <taxon>Lutisporaceae</taxon>
        <taxon>Lutispora</taxon>
    </lineage>
</organism>
<evidence type="ECO:0000259" key="1">
    <source>
        <dbReference type="Pfam" id="PF07287"/>
    </source>
</evidence>
<dbReference type="InterPro" id="IPR010839">
    <property type="entry name" value="AtuA_N"/>
</dbReference>
<sequence>MKELKILSPCGILGYGYPKESFYNGLSKKPDLIAVDAGSTDAGPHKLGAGVGIVSKKAAKKDLELMIQAGYDLNIPVIVGSAGGSGAKPHVDWTMAVIKEILEEKKLKMKTAIVWADIDKNYIKNKMAENKIHPMNYVPELTVEDLDKTNSVVAQMGHEPIVKALEEGAQIVIAGRAYDPSVFAAYPIMKGFDAGLAYHLGKILECGALCAEPGTTKDCMMGYLREDHFLVEPLNPKRKCYISSVAAHTLYEKDHPYYLHGPGFALDLSDCKFEQHADGVVKVSGSKFVKQPYAVKLEGSAKVAYRTLVIGGTRDPIAIQNIDDIQNDIREQVAAYFDDIPRSEYQILFHLYGKNGVMGSLEPVQTPAHELGIVMEVIASSQELANTICSSARSTLMHFPYKGRKATAGNIALLYSPSDIEFGPVYKFTVYHLMDIDDTCELFPTEFVEL</sequence>
<feature type="domain" description="Acyclic terpene utilisation N-terminal" evidence="1">
    <location>
        <begin position="242"/>
        <end position="399"/>
    </location>
</feature>
<dbReference type="Proteomes" id="UP001651880">
    <property type="component" value="Unassembled WGS sequence"/>
</dbReference>
<accession>A0ABT1NHI3</accession>
<dbReference type="EMBL" id="JAJEKE010000006">
    <property type="protein sequence ID" value="MCQ1529608.1"/>
    <property type="molecule type" value="Genomic_DNA"/>
</dbReference>
<dbReference type="Pfam" id="PF07287">
    <property type="entry name" value="AtuA"/>
    <property type="match status" value="2"/>
</dbReference>
<protein>
    <submittedName>
        <fullName evidence="2">DUF1446 domain-containing protein</fullName>
    </submittedName>
</protein>
<evidence type="ECO:0000313" key="2">
    <source>
        <dbReference type="EMBL" id="MCQ1529608.1"/>
    </source>
</evidence>
<reference evidence="2 3" key="1">
    <citation type="submission" date="2021-10" db="EMBL/GenBank/DDBJ databases">
        <title>Lutispora strain m25 sp. nov., a thermophilic, non-spore-forming bacterium isolated from a lab-scale methanogenic bioreactor digesting anaerobic sludge.</title>
        <authorList>
            <person name="El Houari A."/>
            <person name="Mcdonald J."/>
        </authorList>
    </citation>
    <scope>NUCLEOTIDE SEQUENCE [LARGE SCALE GENOMIC DNA]</scope>
    <source>
        <strain evidence="3">m25</strain>
    </source>
</reference>
<dbReference type="RefSeq" id="WP_255227122.1">
    <property type="nucleotide sequence ID" value="NZ_JAJEKE010000006.1"/>
</dbReference>
<evidence type="ECO:0000313" key="3">
    <source>
        <dbReference type="Proteomes" id="UP001651880"/>
    </source>
</evidence>